<sequence length="354" mass="40928">MPSEGKEKENAKHNDETGSVSPSQQAEKKVEWTEENEKIMAEWCDIAQCYKWLHNRAHQKYSRQHAWFTIPAITLSTISGTASFAQASLPLEYQSFAPMVIGALNIFIGILTTIQQYLKISELNEAHRVAAISWDKFSRNIRIELAKSPVERMDCGSFLKMSRQEFDRMMETSPSIPIPIVQEFTATFEGKPGSPERARFDALKKPDICNIIETVKADIYDRAKDMIVTSDNGSMDYISDLEEKFQEREKQMQKKLQEIANELAKKEAEEKAKIHEEQQRIQHRLEMKNTFAQAAVELTNKLKGFHKQIDDYVDTFISIYDRKPLPDELIENFKDDFDENVLESYLAKYSVEHV</sequence>
<reference evidence="4" key="1">
    <citation type="journal article" date="2020" name="Nature">
        <title>Giant virus diversity and host interactions through global metagenomics.</title>
        <authorList>
            <person name="Schulz F."/>
            <person name="Roux S."/>
            <person name="Paez-Espino D."/>
            <person name="Jungbluth S."/>
            <person name="Walsh D.A."/>
            <person name="Denef V.J."/>
            <person name="McMahon K.D."/>
            <person name="Konstantinidis K.T."/>
            <person name="Eloe-Fadrosh E.A."/>
            <person name="Kyrpides N.C."/>
            <person name="Woyke T."/>
        </authorList>
    </citation>
    <scope>NUCLEOTIDE SEQUENCE</scope>
    <source>
        <strain evidence="4">GVMAG-S-3300012000-57</strain>
    </source>
</reference>
<keyword evidence="3" id="KW-0472">Membrane</keyword>
<feature type="coiled-coil region" evidence="1">
    <location>
        <begin position="238"/>
        <end position="280"/>
    </location>
</feature>
<dbReference type="EMBL" id="MN740898">
    <property type="protein sequence ID" value="QHU17095.1"/>
    <property type="molecule type" value="Genomic_DNA"/>
</dbReference>
<accession>A0A6C0KGH3</accession>
<keyword evidence="3" id="KW-0812">Transmembrane</keyword>
<evidence type="ECO:0008006" key="5">
    <source>
        <dbReference type="Google" id="ProtNLM"/>
    </source>
</evidence>
<feature type="transmembrane region" description="Helical" evidence="3">
    <location>
        <begin position="66"/>
        <end position="89"/>
    </location>
</feature>
<evidence type="ECO:0000313" key="4">
    <source>
        <dbReference type="EMBL" id="QHU17095.1"/>
    </source>
</evidence>
<protein>
    <recommendedName>
        <fullName evidence="5">SMODS and SLOG-associating 2TM effector domain-containing protein</fullName>
    </recommendedName>
</protein>
<evidence type="ECO:0000256" key="3">
    <source>
        <dbReference type="SAM" id="Phobius"/>
    </source>
</evidence>
<evidence type="ECO:0000256" key="2">
    <source>
        <dbReference type="SAM" id="MobiDB-lite"/>
    </source>
</evidence>
<keyword evidence="3" id="KW-1133">Transmembrane helix</keyword>
<feature type="compositionally biased region" description="Basic and acidic residues" evidence="2">
    <location>
        <begin position="1"/>
        <end position="16"/>
    </location>
</feature>
<keyword evidence="1" id="KW-0175">Coiled coil</keyword>
<feature type="transmembrane region" description="Helical" evidence="3">
    <location>
        <begin position="95"/>
        <end position="114"/>
    </location>
</feature>
<dbReference type="AlphaFoldDB" id="A0A6C0KGH3"/>
<name>A0A6C0KGH3_9ZZZZ</name>
<feature type="region of interest" description="Disordered" evidence="2">
    <location>
        <begin position="1"/>
        <end position="32"/>
    </location>
</feature>
<evidence type="ECO:0000256" key="1">
    <source>
        <dbReference type="SAM" id="Coils"/>
    </source>
</evidence>
<organism evidence="4">
    <name type="scientific">viral metagenome</name>
    <dbReference type="NCBI Taxonomy" id="1070528"/>
    <lineage>
        <taxon>unclassified sequences</taxon>
        <taxon>metagenomes</taxon>
        <taxon>organismal metagenomes</taxon>
    </lineage>
</organism>
<dbReference type="NCBIfam" id="NF033632">
    <property type="entry name" value="SLATT_4"/>
    <property type="match status" value="1"/>
</dbReference>
<proteinExistence type="predicted"/>